<proteinExistence type="predicted"/>
<accession>A0AAP2DQB9</accession>
<dbReference type="AlphaFoldDB" id="A0AAP2DQB9"/>
<reference evidence="1 2" key="1">
    <citation type="submission" date="2021-05" db="EMBL/GenBank/DDBJ databases">
        <title>A Polyphasic approach of four new species of the genus Ohtaekwangia: Ohtaekwangia histidinii sp. nov., Ohtaekwangia cretensis sp. nov., Ohtaekwangia indiensis sp. nov., Ohtaekwangia reichenbachii sp. nov. from diverse environment.</title>
        <authorList>
            <person name="Octaviana S."/>
        </authorList>
    </citation>
    <scope>NUCLEOTIDE SEQUENCE [LARGE SCALE GENOMIC DNA]</scope>
    <source>
        <strain evidence="1 2">PWU4</strain>
    </source>
</reference>
<keyword evidence="2" id="KW-1185">Reference proteome</keyword>
<organism evidence="1 2">
    <name type="scientific">Chryseosolibacter histidini</name>
    <dbReference type="NCBI Taxonomy" id="2782349"/>
    <lineage>
        <taxon>Bacteria</taxon>
        <taxon>Pseudomonadati</taxon>
        <taxon>Bacteroidota</taxon>
        <taxon>Cytophagia</taxon>
        <taxon>Cytophagales</taxon>
        <taxon>Chryseotaleaceae</taxon>
        <taxon>Chryseosolibacter</taxon>
    </lineage>
</organism>
<dbReference type="EMBL" id="JAHESF010000023">
    <property type="protein sequence ID" value="MBT1699287.1"/>
    <property type="molecule type" value="Genomic_DNA"/>
</dbReference>
<protein>
    <submittedName>
        <fullName evidence="1">Uncharacterized protein</fullName>
    </submittedName>
</protein>
<evidence type="ECO:0000313" key="1">
    <source>
        <dbReference type="EMBL" id="MBT1699287.1"/>
    </source>
</evidence>
<sequence length="170" mass="19617">MTALLPIKHFSIPQDALAHYNGIYYITSKVDFYNAFKIAEPSIENHFGTAFLEVFNHSTYAYVTEDYAFLAKQHQAGSPNALMHILQDNLQFELFWLWLVKDNACYTSMIHMSCPEHGDKLPSTLSRELVQVCVNIDNIARRLFTKLLDDHKTFEQKDLDSYFTKLIMGG</sequence>
<name>A0AAP2DQB9_9BACT</name>
<evidence type="ECO:0000313" key="2">
    <source>
        <dbReference type="Proteomes" id="UP001319200"/>
    </source>
</evidence>
<comment type="caution">
    <text evidence="1">The sequence shown here is derived from an EMBL/GenBank/DDBJ whole genome shotgun (WGS) entry which is preliminary data.</text>
</comment>
<dbReference type="RefSeq" id="WP_254167108.1">
    <property type="nucleotide sequence ID" value="NZ_JAHESF010000023.1"/>
</dbReference>
<gene>
    <name evidence="1" type="ORF">KK083_20485</name>
</gene>
<dbReference type="Proteomes" id="UP001319200">
    <property type="component" value="Unassembled WGS sequence"/>
</dbReference>